<evidence type="ECO:0000313" key="4">
    <source>
        <dbReference type="Proteomes" id="UP000238164"/>
    </source>
</evidence>
<proteinExistence type="predicted"/>
<reference evidence="3 4" key="1">
    <citation type="submission" date="2018-02" db="EMBL/GenBank/DDBJ databases">
        <authorList>
            <person name="Cohen D.B."/>
            <person name="Kent A.D."/>
        </authorList>
    </citation>
    <scope>NUCLEOTIDE SEQUENCE [LARGE SCALE GENOMIC DNA]</scope>
    <source>
        <strain evidence="3">1</strain>
    </source>
</reference>
<dbReference type="Proteomes" id="UP000238164">
    <property type="component" value="Chromosome 1"/>
</dbReference>
<feature type="compositionally biased region" description="Basic residues" evidence="1">
    <location>
        <begin position="106"/>
        <end position="118"/>
    </location>
</feature>
<dbReference type="KEGG" id="mgg:MPLG2_1948"/>
<evidence type="ECO:0000313" key="3">
    <source>
        <dbReference type="EMBL" id="SPD86978.1"/>
    </source>
</evidence>
<feature type="compositionally biased region" description="Basic residues" evidence="1">
    <location>
        <begin position="204"/>
        <end position="214"/>
    </location>
</feature>
<dbReference type="InterPro" id="IPR050900">
    <property type="entry name" value="Transposase_IS3/IS150/IS904"/>
</dbReference>
<dbReference type="EMBL" id="LT985188">
    <property type="protein sequence ID" value="SPD86978.1"/>
    <property type="molecule type" value="Genomic_DNA"/>
</dbReference>
<feature type="domain" description="HTH-like" evidence="2">
    <location>
        <begin position="15"/>
        <end position="51"/>
    </location>
</feature>
<evidence type="ECO:0000259" key="2">
    <source>
        <dbReference type="Pfam" id="PF13276"/>
    </source>
</evidence>
<evidence type="ECO:0000256" key="1">
    <source>
        <dbReference type="SAM" id="MobiDB-lite"/>
    </source>
</evidence>
<dbReference type="AlphaFoldDB" id="A0A2N9JHF5"/>
<feature type="region of interest" description="Disordered" evidence="1">
    <location>
        <begin position="159"/>
        <end position="230"/>
    </location>
</feature>
<dbReference type="PANTHER" id="PTHR46889">
    <property type="entry name" value="TRANSPOSASE INSF FOR INSERTION SEQUENCE IS3B-RELATED"/>
    <property type="match status" value="1"/>
</dbReference>
<organism evidence="3 4">
    <name type="scientific">Micropruina glycogenica</name>
    <dbReference type="NCBI Taxonomy" id="75385"/>
    <lineage>
        <taxon>Bacteria</taxon>
        <taxon>Bacillati</taxon>
        <taxon>Actinomycetota</taxon>
        <taxon>Actinomycetes</taxon>
        <taxon>Propionibacteriales</taxon>
        <taxon>Nocardioidaceae</taxon>
        <taxon>Micropruina</taxon>
    </lineage>
</organism>
<sequence length="249" mass="28583">MEHNRRVHTENFGDGPRQVWLVLNREGIPVARYNVERLMTAAGLVGVVRGKVKRTTIARAGPKPDDRVQRKFEPLAPNRLRVADFTYVPTWAGWVFRRVRDRRLRPPHPRLAHRHQHDHRAGPGRHQASHLDRQTEGHDQFEQLVAHNDRGVQYLSVVTQNDSPRRASRRRSAGSAPASTTPWPIASRARQDRSDPPPGTLAQPRHRRDRHRRIDRLVQQPAAQPVLRRHAPAVLEQVHCAQQQPSAAR</sequence>
<dbReference type="PANTHER" id="PTHR46889:SF4">
    <property type="entry name" value="TRANSPOSASE INSO FOR INSERTION SEQUENCE ELEMENT IS911B-RELATED"/>
    <property type="match status" value="1"/>
</dbReference>
<name>A0A2N9JHF5_9ACTN</name>
<protein>
    <recommendedName>
        <fullName evidence="2">HTH-like domain-containing protein</fullName>
    </recommendedName>
</protein>
<dbReference type="Pfam" id="PF13276">
    <property type="entry name" value="HTH_21"/>
    <property type="match status" value="1"/>
</dbReference>
<accession>A0A2N9JHF5</accession>
<gene>
    <name evidence="3" type="ORF">MPLG2_1948</name>
</gene>
<keyword evidence="4" id="KW-1185">Reference proteome</keyword>
<feature type="region of interest" description="Disordered" evidence="1">
    <location>
        <begin position="106"/>
        <end position="136"/>
    </location>
</feature>
<dbReference type="InterPro" id="IPR025948">
    <property type="entry name" value="HTH-like_dom"/>
</dbReference>